<comment type="similarity">
    <text evidence="7">Belongs to the binding-protein-dependent transport system permease family.</text>
</comment>
<keyword evidence="4 7" id="KW-0812">Transmembrane</keyword>
<feature type="transmembrane region" description="Helical" evidence="7">
    <location>
        <begin position="252"/>
        <end position="274"/>
    </location>
</feature>
<dbReference type="Gene3D" id="3.10.105.10">
    <property type="entry name" value="Dipeptide-binding Protein, Domain 3"/>
    <property type="match status" value="1"/>
</dbReference>
<feature type="transmembrane region" description="Helical" evidence="7">
    <location>
        <begin position="295"/>
        <end position="313"/>
    </location>
</feature>
<evidence type="ECO:0000256" key="3">
    <source>
        <dbReference type="ARBA" id="ARBA00022475"/>
    </source>
</evidence>
<dbReference type="STRING" id="52694.ACWI_13060"/>
<dbReference type="PROSITE" id="PS50928">
    <property type="entry name" value="ABC_TM1"/>
    <property type="match status" value="1"/>
</dbReference>
<keyword evidence="2 7" id="KW-0813">Transport</keyword>
<dbReference type="SUPFAM" id="SSF161098">
    <property type="entry name" value="MetI-like"/>
    <property type="match status" value="1"/>
</dbReference>
<evidence type="ECO:0000259" key="8">
    <source>
        <dbReference type="PROSITE" id="PS50928"/>
    </source>
</evidence>
<dbReference type="CDD" id="cd06261">
    <property type="entry name" value="TM_PBP2"/>
    <property type="match status" value="1"/>
</dbReference>
<dbReference type="SUPFAM" id="SSF53850">
    <property type="entry name" value="Periplasmic binding protein-like II"/>
    <property type="match status" value="1"/>
</dbReference>
<dbReference type="Gene3D" id="1.10.3720.10">
    <property type="entry name" value="MetI-like"/>
    <property type="match status" value="1"/>
</dbReference>
<dbReference type="PANTHER" id="PTHR43386:SF25">
    <property type="entry name" value="PEPTIDE ABC TRANSPORTER PERMEASE PROTEIN"/>
    <property type="match status" value="1"/>
</dbReference>
<gene>
    <name evidence="9" type="primary">gsiD_2</name>
    <name evidence="9" type="ORF">ACWI_13060</name>
</gene>
<dbReference type="NCBIfam" id="NF045474">
    <property type="entry name" value="Opp2C"/>
    <property type="match status" value="1"/>
</dbReference>
<evidence type="ECO:0000256" key="5">
    <source>
        <dbReference type="ARBA" id="ARBA00022989"/>
    </source>
</evidence>
<dbReference type="Pfam" id="PF00496">
    <property type="entry name" value="SBP_bac_5"/>
    <property type="match status" value="1"/>
</dbReference>
<dbReference type="GO" id="GO:0005886">
    <property type="term" value="C:plasma membrane"/>
    <property type="evidence" value="ECO:0007669"/>
    <property type="project" value="UniProtKB-SubCell"/>
</dbReference>
<accession>A0A1F2PIM9</accession>
<proteinExistence type="inferred from homology"/>
<evidence type="ECO:0000256" key="4">
    <source>
        <dbReference type="ARBA" id="ARBA00022692"/>
    </source>
</evidence>
<dbReference type="Pfam" id="PF12911">
    <property type="entry name" value="OppC_N"/>
    <property type="match status" value="1"/>
</dbReference>
<feature type="domain" description="ABC transmembrane type-1" evidence="8">
    <location>
        <begin position="89"/>
        <end position="274"/>
    </location>
</feature>
<evidence type="ECO:0000313" key="9">
    <source>
        <dbReference type="EMBL" id="OFV71189.1"/>
    </source>
</evidence>
<reference evidence="9 10" key="1">
    <citation type="submission" date="2015-09" db="EMBL/GenBank/DDBJ databases">
        <title>Genome sequence of Acetobacterium wieringae DSM 1911.</title>
        <authorList>
            <person name="Poehlein A."/>
            <person name="Bengelsdorf F.R."/>
            <person name="Schiel-Bengelsdorf B."/>
            <person name="Duerre P."/>
            <person name="Daniel R."/>
        </authorList>
    </citation>
    <scope>NUCLEOTIDE SEQUENCE [LARGE SCALE GENOMIC DNA]</scope>
    <source>
        <strain evidence="9 10">DSM 1911</strain>
    </source>
</reference>
<feature type="transmembrane region" description="Helical" evidence="7">
    <location>
        <begin position="127"/>
        <end position="156"/>
    </location>
</feature>
<dbReference type="Pfam" id="PF00528">
    <property type="entry name" value="BPD_transp_1"/>
    <property type="match status" value="1"/>
</dbReference>
<keyword evidence="5 7" id="KW-1133">Transmembrane helix</keyword>
<dbReference type="InterPro" id="IPR035906">
    <property type="entry name" value="MetI-like_sf"/>
</dbReference>
<dbReference type="InterPro" id="IPR000515">
    <property type="entry name" value="MetI-like"/>
</dbReference>
<feature type="transmembrane region" description="Helical" evidence="7">
    <location>
        <begin position="89"/>
        <end position="115"/>
    </location>
</feature>
<dbReference type="InterPro" id="IPR053385">
    <property type="entry name" value="ABC_transport_permease"/>
</dbReference>
<evidence type="ECO:0000256" key="1">
    <source>
        <dbReference type="ARBA" id="ARBA00004651"/>
    </source>
</evidence>
<dbReference type="InterPro" id="IPR000914">
    <property type="entry name" value="SBP_5_dom"/>
</dbReference>
<dbReference type="InterPro" id="IPR025966">
    <property type="entry name" value="OppC_N"/>
</dbReference>
<dbReference type="InterPro" id="IPR050366">
    <property type="entry name" value="BP-dependent_transpt_permease"/>
</dbReference>
<comment type="caution">
    <text evidence="9">The sequence shown here is derived from an EMBL/GenBank/DDBJ whole genome shotgun (WGS) entry which is preliminary data.</text>
</comment>
<feature type="transmembrane region" description="Helical" evidence="7">
    <location>
        <begin position="25"/>
        <end position="46"/>
    </location>
</feature>
<evidence type="ECO:0000256" key="2">
    <source>
        <dbReference type="ARBA" id="ARBA00022448"/>
    </source>
</evidence>
<dbReference type="Gene3D" id="3.40.190.10">
    <property type="entry name" value="Periplasmic binding protein-like II"/>
    <property type="match status" value="1"/>
</dbReference>
<name>A0A1F2PIM9_9FIRM</name>
<dbReference type="CDD" id="cd08490">
    <property type="entry name" value="PBP2_NikA_DppA_OppA_like_3"/>
    <property type="match status" value="1"/>
</dbReference>
<dbReference type="Proteomes" id="UP000176244">
    <property type="component" value="Unassembled WGS sequence"/>
</dbReference>
<dbReference type="AlphaFoldDB" id="A0A1F2PIM9"/>
<sequence>MEGIERTAVRVRTRKIKKERTMTKFYLFLTLVIILLLVAALAPQIVPYDPYAQDLMKALQPPSPEHPLGTDRYGRDELSRVMMGGQTTIYSALLLVGVITGFGTLVGLLCGYQGGKIDSFIMRVSDVFLAFPGMVFAIAVAGILGGGLINAVVALACISWPKFARLARGQVLAIKNMPYIAAARLSGSGSVKIVFKHILPNIIGPILVTATLDIGTMMMELAGLSFLGLGAMPPIAEWGSMMSEGRSMLQTAPWVILAPGCAIFISVTLFNLLGDTVRDVLDPKTKRKKGVEMKVKSKILALLLSTVLVGGMLTGCAGSTSTKSAEEKVFNYGTMAYSVSNSNVGMNPHESYIGWSALRYGVGETLFKFNEKMELEPWLAKDYEQIDDNTVKINLRDDITFSNGKKVTGEAVKACFEDLIAKHDRAPKDLQIKSISADGQSVTIVSENKVPALINYLCDPYGCIIDMEAGVTADKNVVGTGPYVAKTITETEVNLEANMDYWGGKPKVGKVNVKSIIDGDTLTMALQSGEIDAAQGLPYASLELFQENKDYTISSTNTSRVYQAALNYNSAVIKDDAVRKAMAMSMDKDGFTTVLLHGNGTPAIGPFPANLPYGGDKVKDAAYDIEGAKKVLEAAGWVDTDGDGIREKDGQKLSIKWLTYTSRQELPLLAESVQATYKQAGIDVQVNATDSYKDFLKAGDYDVFANAFVTAPTGDPQYYFTTHVVDNSDYNRGHYHSDKVEALVAQLRSEFDTEKRATLAVSIAQQVLDDNAYIYASHLKMSFVMKKGVTGFTAHPSDYYEITADLDINE</sequence>
<dbReference type="RefSeq" id="WP_084633541.1">
    <property type="nucleotide sequence ID" value="NZ_LKEU01000026.1"/>
</dbReference>
<evidence type="ECO:0000256" key="7">
    <source>
        <dbReference type="RuleBase" id="RU363032"/>
    </source>
</evidence>
<keyword evidence="6 7" id="KW-0472">Membrane</keyword>
<comment type="subcellular location">
    <subcellularLocation>
        <location evidence="1 7">Cell membrane</location>
        <topology evidence="1 7">Multi-pass membrane protein</topology>
    </subcellularLocation>
</comment>
<evidence type="ECO:0000313" key="10">
    <source>
        <dbReference type="Proteomes" id="UP000176244"/>
    </source>
</evidence>
<dbReference type="EMBL" id="LKEU01000026">
    <property type="protein sequence ID" value="OFV71189.1"/>
    <property type="molecule type" value="Genomic_DNA"/>
</dbReference>
<organism evidence="9 10">
    <name type="scientific">Acetobacterium wieringae</name>
    <dbReference type="NCBI Taxonomy" id="52694"/>
    <lineage>
        <taxon>Bacteria</taxon>
        <taxon>Bacillati</taxon>
        <taxon>Bacillota</taxon>
        <taxon>Clostridia</taxon>
        <taxon>Eubacteriales</taxon>
        <taxon>Eubacteriaceae</taxon>
        <taxon>Acetobacterium</taxon>
    </lineage>
</organism>
<protein>
    <submittedName>
        <fullName evidence="9">Glutathione transport system permease protein GsiD</fullName>
    </submittedName>
</protein>
<evidence type="ECO:0000256" key="6">
    <source>
        <dbReference type="ARBA" id="ARBA00023136"/>
    </source>
</evidence>
<dbReference type="GO" id="GO:0055085">
    <property type="term" value="P:transmembrane transport"/>
    <property type="evidence" value="ECO:0007669"/>
    <property type="project" value="InterPro"/>
</dbReference>
<dbReference type="PANTHER" id="PTHR43386">
    <property type="entry name" value="OLIGOPEPTIDE TRANSPORT SYSTEM PERMEASE PROTEIN APPC"/>
    <property type="match status" value="1"/>
</dbReference>
<keyword evidence="3" id="KW-1003">Cell membrane</keyword>